<comment type="caution">
    <text evidence="1">The sequence shown here is derived from an EMBL/GenBank/DDBJ whole genome shotgun (WGS) entry which is preliminary data.</text>
</comment>
<dbReference type="AlphaFoldDB" id="A0A226GPA3"/>
<keyword evidence="2" id="KW-1185">Reference proteome</keyword>
<reference evidence="1 2" key="1">
    <citation type="submission" date="2016-11" db="EMBL/GenBank/DDBJ databases">
        <title>Whole genomes of Flavobacteriaceae.</title>
        <authorList>
            <person name="Stine C."/>
            <person name="Li C."/>
            <person name="Tadesse D."/>
        </authorList>
    </citation>
    <scope>NUCLEOTIDE SEQUENCE [LARGE SCALE GENOMIC DNA]</scope>
    <source>
        <strain evidence="1 2">DSM 18292</strain>
    </source>
</reference>
<gene>
    <name evidence="1" type="ORF">B0A66_21745</name>
</gene>
<name>A0A226GPA3_9FLAO</name>
<evidence type="ECO:0000313" key="1">
    <source>
        <dbReference type="EMBL" id="OXA83902.1"/>
    </source>
</evidence>
<proteinExistence type="predicted"/>
<accession>A0A226GPA3</accession>
<protein>
    <submittedName>
        <fullName evidence="1">Uncharacterized protein</fullName>
    </submittedName>
</protein>
<sequence>MNFLLPYNKTHVIENITYKILKCRPIGIEKFLCGNETIRYILLPKINNVNLILIPMDCGDSPYRFYLLAIKNNKVISNLYVEGELFEPETMGNVERTNFSIDENGIIHVTTKVFIDNKIQSHNIKEFKINEDGTLN</sequence>
<evidence type="ECO:0000313" key="2">
    <source>
        <dbReference type="Proteomes" id="UP000198345"/>
    </source>
</evidence>
<organism evidence="1 2">
    <name type="scientific">Flavobacterium hercynium</name>
    <dbReference type="NCBI Taxonomy" id="387094"/>
    <lineage>
        <taxon>Bacteria</taxon>
        <taxon>Pseudomonadati</taxon>
        <taxon>Bacteroidota</taxon>
        <taxon>Flavobacteriia</taxon>
        <taxon>Flavobacteriales</taxon>
        <taxon>Flavobacteriaceae</taxon>
        <taxon>Flavobacterium</taxon>
    </lineage>
</organism>
<dbReference type="Proteomes" id="UP000198345">
    <property type="component" value="Unassembled WGS sequence"/>
</dbReference>
<dbReference type="EMBL" id="MUGW01000073">
    <property type="protein sequence ID" value="OXA83902.1"/>
    <property type="molecule type" value="Genomic_DNA"/>
</dbReference>